<organism evidence="1">
    <name type="scientific">Anguilla anguilla</name>
    <name type="common">European freshwater eel</name>
    <name type="synonym">Muraena anguilla</name>
    <dbReference type="NCBI Taxonomy" id="7936"/>
    <lineage>
        <taxon>Eukaryota</taxon>
        <taxon>Metazoa</taxon>
        <taxon>Chordata</taxon>
        <taxon>Craniata</taxon>
        <taxon>Vertebrata</taxon>
        <taxon>Euteleostomi</taxon>
        <taxon>Actinopterygii</taxon>
        <taxon>Neopterygii</taxon>
        <taxon>Teleostei</taxon>
        <taxon>Anguilliformes</taxon>
        <taxon>Anguillidae</taxon>
        <taxon>Anguilla</taxon>
    </lineage>
</organism>
<reference evidence="1" key="2">
    <citation type="journal article" date="2015" name="Fish Shellfish Immunol.">
        <title>Early steps in the European eel (Anguilla anguilla)-Vibrio vulnificus interaction in the gills: Role of the RtxA13 toxin.</title>
        <authorList>
            <person name="Callol A."/>
            <person name="Pajuelo D."/>
            <person name="Ebbesson L."/>
            <person name="Teles M."/>
            <person name="MacKenzie S."/>
            <person name="Amaro C."/>
        </authorList>
    </citation>
    <scope>NUCLEOTIDE SEQUENCE</scope>
</reference>
<evidence type="ECO:0000313" key="1">
    <source>
        <dbReference type="EMBL" id="JAH48772.1"/>
    </source>
</evidence>
<name>A0A0E9T5W8_ANGAN</name>
<dbReference type="EMBL" id="GBXM01059805">
    <property type="protein sequence ID" value="JAH48772.1"/>
    <property type="molecule type" value="Transcribed_RNA"/>
</dbReference>
<dbReference type="AlphaFoldDB" id="A0A0E9T5W8"/>
<protein>
    <submittedName>
        <fullName evidence="1">Uncharacterized protein</fullName>
    </submittedName>
</protein>
<reference evidence="1" key="1">
    <citation type="submission" date="2014-11" db="EMBL/GenBank/DDBJ databases">
        <authorList>
            <person name="Amaro Gonzalez C."/>
        </authorList>
    </citation>
    <scope>NUCLEOTIDE SEQUENCE</scope>
</reference>
<sequence>MLHAHGAWNISHLTAFCSELVIGGESGSSLR</sequence>
<accession>A0A0E9T5W8</accession>
<proteinExistence type="predicted"/>